<comment type="subcellular location">
    <subcellularLocation>
        <location evidence="1">Secreted</location>
    </subcellularLocation>
</comment>
<gene>
    <name evidence="3" type="ORF">ISF26_23270</name>
</gene>
<dbReference type="NCBIfam" id="TIGR03661">
    <property type="entry name" value="T1SS_VCA0849"/>
    <property type="match status" value="1"/>
</dbReference>
<dbReference type="Proteomes" id="UP001054846">
    <property type="component" value="Chromosome"/>
</dbReference>
<accession>A0ABY3PLT9</accession>
<dbReference type="PANTHER" id="PTHR38340">
    <property type="entry name" value="S-LAYER PROTEIN"/>
    <property type="match status" value="1"/>
</dbReference>
<dbReference type="RefSeq" id="WP_230841665.1">
    <property type="nucleotide sequence ID" value="NZ_CP063845.1"/>
</dbReference>
<dbReference type="InterPro" id="IPR001343">
    <property type="entry name" value="Hemolysn_Ca-bd"/>
</dbReference>
<reference evidence="3 4" key="1">
    <citation type="journal article" date="2021" name="Genome Biol. Evol.">
        <title>Complete Genome Sequencing of a Novel Gloeobacter Species from a Waterfall Cave in Mexico.</title>
        <authorList>
            <person name="Saw J.H."/>
            <person name="Cardona T."/>
            <person name="Montejano G."/>
        </authorList>
    </citation>
    <scope>NUCLEOTIDE SEQUENCE [LARGE SCALE GENOMIC DNA]</scope>
    <source>
        <strain evidence="3">MG652769</strain>
    </source>
</reference>
<dbReference type="InterPro" id="IPR018511">
    <property type="entry name" value="Hemolysin-typ_Ca-bd_CS"/>
</dbReference>
<dbReference type="InterPro" id="IPR011049">
    <property type="entry name" value="Serralysin-like_metalloprot_C"/>
</dbReference>
<dbReference type="SUPFAM" id="SSF51120">
    <property type="entry name" value="beta-Roll"/>
    <property type="match status" value="4"/>
</dbReference>
<dbReference type="PROSITE" id="PS00330">
    <property type="entry name" value="HEMOLYSIN_CALCIUM"/>
    <property type="match status" value="5"/>
</dbReference>
<evidence type="ECO:0000256" key="1">
    <source>
        <dbReference type="ARBA" id="ARBA00004613"/>
    </source>
</evidence>
<name>A0ABY3PLT9_9CYAN</name>
<dbReference type="InterPro" id="IPR019960">
    <property type="entry name" value="T1SS_VCA0849"/>
</dbReference>
<keyword evidence="2" id="KW-0964">Secreted</keyword>
<dbReference type="PRINTS" id="PR00313">
    <property type="entry name" value="CABNDNGRPT"/>
</dbReference>
<keyword evidence="4" id="KW-1185">Reference proteome</keyword>
<organism evidence="3 4">
    <name type="scientific">Gloeobacter morelensis MG652769</name>
    <dbReference type="NCBI Taxonomy" id="2781736"/>
    <lineage>
        <taxon>Bacteria</taxon>
        <taxon>Bacillati</taxon>
        <taxon>Cyanobacteriota</taxon>
        <taxon>Cyanophyceae</taxon>
        <taxon>Gloeobacterales</taxon>
        <taxon>Gloeobacteraceae</taxon>
        <taxon>Gloeobacter</taxon>
        <taxon>Gloeobacter morelensis</taxon>
    </lineage>
</organism>
<dbReference type="InterPro" id="IPR050557">
    <property type="entry name" value="RTX_toxin/Mannuronan_C5-epim"/>
</dbReference>
<dbReference type="EMBL" id="CP063845">
    <property type="protein sequence ID" value="UFP94617.1"/>
    <property type="molecule type" value="Genomic_DNA"/>
</dbReference>
<evidence type="ECO:0000313" key="4">
    <source>
        <dbReference type="Proteomes" id="UP001054846"/>
    </source>
</evidence>
<proteinExistence type="predicted"/>
<dbReference type="PANTHER" id="PTHR38340:SF1">
    <property type="entry name" value="S-LAYER PROTEIN"/>
    <property type="match status" value="1"/>
</dbReference>
<sequence>MTDAIGFAYDVGDLSDDFLKLLHDIWGGTVDWMARDAEAVSNGIDLHPNTDGKARNAIAHAHESASIAREHGYDWAKTLGDLKEETPGVYAGTDQDGDEWKDQYNNEVGRLIAQWMEDNEFTESDINPATGQNYTEAELDAVMDKLIVDAHNNDKLLEAATEREIAAQMQAEGFEQQVATQMQTEGISESSINPATGQNWTAQEIEDEKQRRVKDEFKQRLDDARENDDVPMDASGNVLDPAQEARDDWNGPSAGWEGLSVERDYEGTEPEDGSLQWIGYGVVGPILEAAVNNLIALYEGGTQLPDALAAVAANAANDIQDAILLALSITSPPFATLAPFVLAAWDAFWAAWNSGSPLVLDLDGDGIELVSLVNSNVYWDIDQDGFAEAIGWVQADDGFLAIDANSDGIITDHSELFGSVAEDGFTDLRLLDSNSDNVINASDTAFAALLVWRDLNQNGLSEANELFSLSALNIVSINANATAVNQTNQGHDISHVSTYTVDDGVSGPQNLAIVDVWFQYDDINTDFVGDYTLDLASLFTFNQRGYGTLPDLYIAASEDNDLNDPDSLLSLLTAFSGKTLDELLVDDGSVLADVEAIMFRWAGVDGVDPASRGAHLDARKLEFLEELFGQEFLQQGILEDPGSLAANQLDVAFDIALNAISARLIAQGAGLSLFAGGAFYNPVTDGFVGFVGFNQDTLDVLLAKSLDPNAVSDKTAFWLQVVNVVDQAVGVANLSSGDLQVLNDTLAASDFTLSVDQLLERIQWALDIHLGTAHTGNTLQGTTGNDTLVADASNDTLTGGNGNDDLSGGLGDDILSGGNGADILFGGLGNDRLDGDGGADLYKIYAGHGDDVLWESGTDIDTLEFGAGITLADLEIIRISNTALRIGILPSAGTGSITVELGNLEILKFADASTFDLRTMDQTLIGTSGNDTLRGMLAGSMGTGSDTIFGMDGNDILYADAGNESDVKVNWLYGGNGNDSLYGDGGNDELYGEADNDTLTGYGGHDTLVGGAGDDTATGGAGDDRYVFNYGDGNDTFSDTGGTDRIVFGAGITAASLSVFRISNDNVKIEIDGGAGGSIIVSGQTIGNIIETLEFADSSTVALTSYDLILNGTSAGETLYGVNVGGSGVDTIYGHGGNDIIYGYRGSTTAQANFLYAGDGDDQVHGGSGVDTIEGNAGNDTLRGYNGNDTIDGGDGDDLLYGGSQADTLSGGAGADQLFGDNDNDILMGGLGADELTGGNGNDTFRFVEGQTFDAVDTIKDFNPSYDAIDLRDVLYEYDPLTEIITDFVQITTSGSNSLLAVDVDGGGDNFIQIAAIQGQTGMTDEAALVASGKLLVA</sequence>
<protein>
    <submittedName>
        <fullName evidence="3">Calcium-binding protein</fullName>
    </submittedName>
</protein>
<dbReference type="Gene3D" id="2.150.10.10">
    <property type="entry name" value="Serralysin-like metalloprotease, C-terminal"/>
    <property type="match status" value="4"/>
</dbReference>
<dbReference type="Pfam" id="PF00353">
    <property type="entry name" value="HemolysinCabind"/>
    <property type="match status" value="10"/>
</dbReference>
<evidence type="ECO:0000256" key="2">
    <source>
        <dbReference type="ARBA" id="ARBA00022525"/>
    </source>
</evidence>
<evidence type="ECO:0000313" key="3">
    <source>
        <dbReference type="EMBL" id="UFP94617.1"/>
    </source>
</evidence>